<comment type="similarity">
    <text evidence="8">Belongs to the tRNA(Ile)-lysidine synthase family.</text>
</comment>
<proteinExistence type="inferred from homology"/>
<evidence type="ECO:0000256" key="3">
    <source>
        <dbReference type="ARBA" id="ARBA00022598"/>
    </source>
</evidence>
<evidence type="ECO:0000313" key="11">
    <source>
        <dbReference type="Proteomes" id="UP000033618"/>
    </source>
</evidence>
<dbReference type="PANTHER" id="PTHR43033">
    <property type="entry name" value="TRNA(ILE)-LYSIDINE SYNTHASE-RELATED"/>
    <property type="match status" value="1"/>
</dbReference>
<keyword evidence="6 8" id="KW-0067">ATP-binding</keyword>
<dbReference type="Pfam" id="PF01171">
    <property type="entry name" value="ATP_bind_3"/>
    <property type="match status" value="1"/>
</dbReference>
<feature type="binding site" evidence="8">
    <location>
        <begin position="32"/>
        <end position="37"/>
    </location>
    <ligand>
        <name>ATP</name>
        <dbReference type="ChEBI" id="CHEBI:30616"/>
    </ligand>
</feature>
<accession>A0A0F5JUB7</accession>
<dbReference type="InterPro" id="IPR012795">
    <property type="entry name" value="tRNA_Ile_lys_synt_N"/>
</dbReference>
<comment type="subcellular location">
    <subcellularLocation>
        <location evidence="1 8">Cytoplasm</location>
    </subcellularLocation>
</comment>
<dbReference type="Gene3D" id="1.20.59.20">
    <property type="match status" value="1"/>
</dbReference>
<dbReference type="Proteomes" id="UP000033618">
    <property type="component" value="Unassembled WGS sequence"/>
</dbReference>
<evidence type="ECO:0000256" key="1">
    <source>
        <dbReference type="ARBA" id="ARBA00004496"/>
    </source>
</evidence>
<dbReference type="SUPFAM" id="SSF82829">
    <property type="entry name" value="MesJ substrate recognition domain-like"/>
    <property type="match status" value="1"/>
</dbReference>
<protein>
    <recommendedName>
        <fullName evidence="8">tRNA(Ile)-lysidine synthase</fullName>
        <ecNumber evidence="8">6.3.4.19</ecNumber>
    </recommendedName>
    <alternativeName>
        <fullName evidence="8">tRNA(Ile)-2-lysyl-cytidine synthase</fullName>
    </alternativeName>
    <alternativeName>
        <fullName evidence="8">tRNA(Ile)-lysidine synthetase</fullName>
    </alternativeName>
</protein>
<dbReference type="PATRIC" id="fig|28092.6.peg.5452"/>
<dbReference type="Pfam" id="PF11734">
    <property type="entry name" value="TilS_C"/>
    <property type="match status" value="1"/>
</dbReference>
<dbReference type="InterPro" id="IPR011063">
    <property type="entry name" value="TilS/TtcA_N"/>
</dbReference>
<evidence type="ECO:0000256" key="7">
    <source>
        <dbReference type="ARBA" id="ARBA00048539"/>
    </source>
</evidence>
<dbReference type="SUPFAM" id="SSF52402">
    <property type="entry name" value="Adenine nucleotide alpha hydrolases-like"/>
    <property type="match status" value="1"/>
</dbReference>
<evidence type="ECO:0000259" key="9">
    <source>
        <dbReference type="SMART" id="SM00977"/>
    </source>
</evidence>
<evidence type="ECO:0000256" key="5">
    <source>
        <dbReference type="ARBA" id="ARBA00022741"/>
    </source>
</evidence>
<dbReference type="InterPro" id="IPR014729">
    <property type="entry name" value="Rossmann-like_a/b/a_fold"/>
</dbReference>
<dbReference type="HAMAP" id="MF_01161">
    <property type="entry name" value="tRNA_Ile_lys_synt"/>
    <property type="match status" value="1"/>
</dbReference>
<keyword evidence="3 8" id="KW-0436">Ligase</keyword>
<dbReference type="GO" id="GO:0005524">
    <property type="term" value="F:ATP binding"/>
    <property type="evidence" value="ECO:0007669"/>
    <property type="project" value="UniProtKB-UniRule"/>
</dbReference>
<dbReference type="InterPro" id="IPR015262">
    <property type="entry name" value="tRNA_Ile_lys_synt_subst-bd"/>
</dbReference>
<reference evidence="10 11" key="1">
    <citation type="submission" date="2015-03" db="EMBL/GenBank/DDBJ databases">
        <title>Draft Genome Sequence of Burkholderia andropogonis type strain ICMP2807, isolated from Sorghum bicolor.</title>
        <authorList>
            <person name="Lopes-Santos L."/>
            <person name="Castro D.B."/>
            <person name="Ottoboni L.M."/>
            <person name="Park D."/>
            <person name="Weirc B.S."/>
            <person name="Destefano S.A."/>
        </authorList>
    </citation>
    <scope>NUCLEOTIDE SEQUENCE [LARGE SCALE GENOMIC DNA]</scope>
    <source>
        <strain evidence="10 11">ICMP2807</strain>
    </source>
</reference>
<evidence type="ECO:0000256" key="2">
    <source>
        <dbReference type="ARBA" id="ARBA00022490"/>
    </source>
</evidence>
<dbReference type="SMART" id="SM00977">
    <property type="entry name" value="TilS_C"/>
    <property type="match status" value="1"/>
</dbReference>
<organism evidence="10 11">
    <name type="scientific">Robbsia andropogonis</name>
    <dbReference type="NCBI Taxonomy" id="28092"/>
    <lineage>
        <taxon>Bacteria</taxon>
        <taxon>Pseudomonadati</taxon>
        <taxon>Pseudomonadota</taxon>
        <taxon>Betaproteobacteria</taxon>
        <taxon>Burkholderiales</taxon>
        <taxon>Burkholderiaceae</taxon>
        <taxon>Robbsia</taxon>
    </lineage>
</organism>
<dbReference type="InterPro" id="IPR012094">
    <property type="entry name" value="tRNA_Ile_lys_synt"/>
</dbReference>
<evidence type="ECO:0000256" key="4">
    <source>
        <dbReference type="ARBA" id="ARBA00022694"/>
    </source>
</evidence>
<dbReference type="PANTHER" id="PTHR43033:SF1">
    <property type="entry name" value="TRNA(ILE)-LYSIDINE SYNTHASE-RELATED"/>
    <property type="match status" value="1"/>
</dbReference>
<comment type="function">
    <text evidence="8">Ligates lysine onto the cytidine present at position 34 of the AUA codon-specific tRNA(Ile) that contains the anticodon CAU, in an ATP-dependent manner. Cytidine is converted to lysidine, thus changing the amino acid specificity of the tRNA from methionine to isoleucine.</text>
</comment>
<keyword evidence="11" id="KW-1185">Reference proteome</keyword>
<evidence type="ECO:0000256" key="6">
    <source>
        <dbReference type="ARBA" id="ARBA00022840"/>
    </source>
</evidence>
<dbReference type="EC" id="6.3.4.19" evidence="8"/>
<dbReference type="Gene3D" id="3.40.50.620">
    <property type="entry name" value="HUPs"/>
    <property type="match status" value="1"/>
</dbReference>
<dbReference type="SUPFAM" id="SSF56037">
    <property type="entry name" value="PheT/TilS domain"/>
    <property type="match status" value="1"/>
</dbReference>
<keyword evidence="2 8" id="KW-0963">Cytoplasm</keyword>
<dbReference type="GO" id="GO:0005737">
    <property type="term" value="C:cytoplasm"/>
    <property type="evidence" value="ECO:0007669"/>
    <property type="project" value="UniProtKB-SubCell"/>
</dbReference>
<gene>
    <name evidence="8" type="primary">tilS</name>
    <name evidence="10" type="ORF">WM40_23205</name>
</gene>
<comment type="domain">
    <text evidence="8">The N-terminal region contains the highly conserved SGGXDS motif, predicted to be a P-loop motif involved in ATP binding.</text>
</comment>
<sequence length="510" mass="54843">MPDLADESEACADAVAPTLSGAVHPRVGIAFSGGLDSSVLLDASVQVLGASRCVAFHVHHGLQAVADDWVAHCAAACATLGVAFIALRVAVPSDGGEGIEAAARQARYRALRAAAAANDIDTMLLGHHADDQAETVLLQLLRGAGLPGLAAMPMMRDDVPTSIDKPLAALRWYRPLLCVTRETLAAYASRRGVRWVDDASNDDNRFTRNALRHDVMPVIAAHFPAYRTTLARVARHAAASQQLMTVLAEDDWAQCRLPDDDGLSLSALRTMSLPRIENLLRHWTRCQGLPAPSAARLAEMVAQTVGKGVVPGQRACIAHAGHCLQIYRGRVHWVAMRPNAPRVLRADSPGKIVMDGLRYAGESRWSPPGWPGCFYFSREGTGDVSHPNGLARVGSAASTDASTDEDMTKAIASDPVARLAWVVPLAALMGRHLAARPRMGGERMRLGARRPQRTLKQLYQGAGVPVWQRDAPLLYVDGQLCFVPYVGGYLPEVVELDGPTVTVWWADTAD</sequence>
<dbReference type="NCBIfam" id="TIGR02432">
    <property type="entry name" value="lysidine_TilS_N"/>
    <property type="match status" value="1"/>
</dbReference>
<keyword evidence="4 8" id="KW-0819">tRNA processing</keyword>
<dbReference type="NCBIfam" id="TIGR02433">
    <property type="entry name" value="lysidine_TilS_C"/>
    <property type="match status" value="1"/>
</dbReference>
<comment type="catalytic activity">
    <reaction evidence="7 8">
        <text>cytidine(34) in tRNA(Ile2) + L-lysine + ATP = lysidine(34) in tRNA(Ile2) + AMP + diphosphate + H(+)</text>
        <dbReference type="Rhea" id="RHEA:43744"/>
        <dbReference type="Rhea" id="RHEA-COMP:10625"/>
        <dbReference type="Rhea" id="RHEA-COMP:10670"/>
        <dbReference type="ChEBI" id="CHEBI:15378"/>
        <dbReference type="ChEBI" id="CHEBI:30616"/>
        <dbReference type="ChEBI" id="CHEBI:32551"/>
        <dbReference type="ChEBI" id="CHEBI:33019"/>
        <dbReference type="ChEBI" id="CHEBI:82748"/>
        <dbReference type="ChEBI" id="CHEBI:83665"/>
        <dbReference type="ChEBI" id="CHEBI:456215"/>
        <dbReference type="EC" id="6.3.4.19"/>
    </reaction>
</comment>
<feature type="domain" description="Lysidine-tRNA(Ile) synthetase C-terminal" evidence="9">
    <location>
        <begin position="433"/>
        <end position="496"/>
    </location>
</feature>
<dbReference type="Pfam" id="PF09179">
    <property type="entry name" value="TilS"/>
    <property type="match status" value="1"/>
</dbReference>
<dbReference type="CDD" id="cd01992">
    <property type="entry name" value="TilS_N"/>
    <property type="match status" value="1"/>
</dbReference>
<dbReference type="InterPro" id="IPR012796">
    <property type="entry name" value="Lysidine-tRNA-synth_C"/>
</dbReference>
<keyword evidence="5 8" id="KW-0547">Nucleotide-binding</keyword>
<evidence type="ECO:0000256" key="8">
    <source>
        <dbReference type="HAMAP-Rule" id="MF_01161"/>
    </source>
</evidence>
<dbReference type="STRING" id="28092.WM40_23205"/>
<name>A0A0F5JUB7_9BURK</name>
<dbReference type="GO" id="GO:0032267">
    <property type="term" value="F:tRNA(Ile)-lysidine synthase activity"/>
    <property type="evidence" value="ECO:0007669"/>
    <property type="project" value="UniProtKB-EC"/>
</dbReference>
<comment type="caution">
    <text evidence="10">The sequence shown here is derived from an EMBL/GenBank/DDBJ whole genome shotgun (WGS) entry which is preliminary data.</text>
</comment>
<dbReference type="EMBL" id="LAQU01000043">
    <property type="protein sequence ID" value="KKB61438.1"/>
    <property type="molecule type" value="Genomic_DNA"/>
</dbReference>
<dbReference type="GO" id="GO:0006400">
    <property type="term" value="P:tRNA modification"/>
    <property type="evidence" value="ECO:0007669"/>
    <property type="project" value="UniProtKB-UniRule"/>
</dbReference>
<evidence type="ECO:0000313" key="10">
    <source>
        <dbReference type="EMBL" id="KKB61438.1"/>
    </source>
</evidence>
<dbReference type="AlphaFoldDB" id="A0A0F5JUB7"/>